<dbReference type="EMBL" id="CP121682">
    <property type="protein sequence ID" value="WGD45116.1"/>
    <property type="molecule type" value="Genomic_DNA"/>
</dbReference>
<organism evidence="1 2">
    <name type="scientific">Streptomyces cathayae</name>
    <dbReference type="NCBI Taxonomy" id="3031124"/>
    <lineage>
        <taxon>Bacteria</taxon>
        <taxon>Bacillati</taxon>
        <taxon>Actinomycetota</taxon>
        <taxon>Actinomycetes</taxon>
        <taxon>Kitasatosporales</taxon>
        <taxon>Streptomycetaceae</taxon>
        <taxon>Streptomyces</taxon>
    </lineage>
</organism>
<dbReference type="Proteomes" id="UP001216440">
    <property type="component" value="Chromosome"/>
</dbReference>
<evidence type="ECO:0000313" key="2">
    <source>
        <dbReference type="Proteomes" id="UP001216440"/>
    </source>
</evidence>
<reference evidence="1 2" key="1">
    <citation type="submission" date="2023-03" db="EMBL/GenBank/DDBJ databases">
        <authorList>
            <person name="Mo P."/>
        </authorList>
    </citation>
    <scope>NUCLEOTIDE SEQUENCE [LARGE SCALE GENOMIC DNA]</scope>
    <source>
        <strain evidence="1 2">HUAS 5</strain>
    </source>
</reference>
<evidence type="ECO:0000313" key="1">
    <source>
        <dbReference type="EMBL" id="WGD45116.1"/>
    </source>
</evidence>
<protein>
    <submittedName>
        <fullName evidence="1">Uncharacterized protein</fullName>
    </submittedName>
</protein>
<accession>A0ABY8KE36</accession>
<dbReference type="RefSeq" id="WP_279338165.1">
    <property type="nucleotide sequence ID" value="NZ_CP121682.1"/>
</dbReference>
<proteinExistence type="predicted"/>
<sequence length="54" mass="5467">MKGSASDKCAQNGGRYGTVFQAHPGVGDTHVTGLLPERAQRPATAPGLAGTFPS</sequence>
<gene>
    <name evidence="1" type="ORF">PYS65_01300</name>
</gene>
<keyword evidence="2" id="KW-1185">Reference proteome</keyword>
<name>A0ABY8KE36_9ACTN</name>